<evidence type="ECO:0000256" key="5">
    <source>
        <dbReference type="ARBA" id="ARBA00023136"/>
    </source>
</evidence>
<dbReference type="AlphaFoldDB" id="A0A916W5J8"/>
<organism evidence="8 9">
    <name type="scientific">Edaphobacter acidisoli</name>
    <dbReference type="NCBI Taxonomy" id="2040573"/>
    <lineage>
        <taxon>Bacteria</taxon>
        <taxon>Pseudomonadati</taxon>
        <taxon>Acidobacteriota</taxon>
        <taxon>Terriglobia</taxon>
        <taxon>Terriglobales</taxon>
        <taxon>Acidobacteriaceae</taxon>
        <taxon>Edaphobacter</taxon>
    </lineage>
</organism>
<comment type="caution">
    <text evidence="8">The sequence shown here is derived from an EMBL/GenBank/DDBJ whole genome shotgun (WGS) entry which is preliminary data.</text>
</comment>
<protein>
    <recommendedName>
        <fullName evidence="7">TonB-dependent transporter Oar-like beta-barrel domain-containing protein</fullName>
    </recommendedName>
</protein>
<dbReference type="GO" id="GO:0044718">
    <property type="term" value="P:siderophore transmembrane transport"/>
    <property type="evidence" value="ECO:0007669"/>
    <property type="project" value="TreeGrafter"/>
</dbReference>
<dbReference type="InterPro" id="IPR036942">
    <property type="entry name" value="Beta-barrel_TonB_sf"/>
</dbReference>
<evidence type="ECO:0000256" key="4">
    <source>
        <dbReference type="ARBA" id="ARBA00022692"/>
    </source>
</evidence>
<dbReference type="InterPro" id="IPR057601">
    <property type="entry name" value="Oar-like_b-barrel"/>
</dbReference>
<evidence type="ECO:0000259" key="7">
    <source>
        <dbReference type="Pfam" id="PF25183"/>
    </source>
</evidence>
<sequence>MPQLRNNKTLKHLGVLLIAVLMFGVLTRHALAQADQGAITGFVTDPTGAVIPNAQVTLTNVDTALTLTTKTDNSGNYVFSPIKIGNYKVAVSAPGFSTTTQENIQVHVQDRVAVNVQLKAGETSTSITVTDAPPLLQTQEGSTGQVISAKAINDTPLNGRNWVFIAQLTAGAAPSNGARGQKGGDFDANGQRAEQNNYIMDGVDNNVNVVDFFNGASYVVRPPPDALAEFKVQTGDYSAEFGHSAGAVINASIKSGTNNIHGSAWEYIRNDAFDVREFFQGNSPIAKYRQNQFGATLGFPIIKNKLFFFGDTEANRIVFGETHSGLAVPTAKMRTGDFSELLNTGLTGATTPIQLYVPNPTANGTTPVAGNRLDQQSGVTLDPVALKILSLFPSPNQGITGQTYSNYTDQTTSTDNTFQWDTRMDWNISTRDQAFGRYSYNHEPANHPAPFGPLLDGGGFGDTGAVVQLGENFAGSETHEFSETLTNEFRFGYNYGHYTGLQNNANNPNAATSLGLGGIPYAPNNGGLPAFSVSGMSGFGSPTFYATNEYENVYQILDNLTKVIGNHTLKGGVNIQRIRFSTSQPTQPRGSYTFNGVYTSKGGASGTGYGVADFLTNNMNNAAVSNVFNSDDVRFNRSVYFQDDWKVSQKLTFNYGLRYDYSTPYLERHDNQAAFIPTSPATQGKSTGLYLIPKSKQGLTLPVAFTRLLALDNITIQFSNNRYLVNPQKTNFAPRLGFAYQASDKAVVRGGFGIFFGGLESTGYYPNLGENFPFEFDSGFAAGSCTAGGSCVNNGFTLETGFTNAIENGLLNSIQQPALRGSEANVRTPYSEQFNLAAEYGFSNSLVGSVAYVGSVSRHLQSFPNPNAQVALAPHNFSGYVDAAGDKINPLQPYPHFGGISFTAYDGVSNYNSLQSKIQKRLTNGLSFLATYTWSHSLDDAPTPLGSTSDSGYRNPLITGIGADYSNSPFDVRHRFTLNGNYDLPFGHGRAHLNSTGPMDYIVGGWSSSFVFRAQTGEPISIGTNNINTPSGSSAGAVRTGNVYSGGGTANSTNPGINCPANVRTVNNWYNPCAFSNPEADNLTYTTQKYSDSPTGQLIPNTVAGSAALPYLGSPRGQIYGPGYFRIDGSVFKSFPTFREQYLQFRADVFNLLNTPAYGDPSTTGISSTGGLITGARSFQSYTPDSRFFQFSLKYEF</sequence>
<dbReference type="Proteomes" id="UP000648801">
    <property type="component" value="Unassembled WGS sequence"/>
</dbReference>
<evidence type="ECO:0000313" key="9">
    <source>
        <dbReference type="Proteomes" id="UP000648801"/>
    </source>
</evidence>
<dbReference type="EMBL" id="BMJB01000001">
    <property type="protein sequence ID" value="GGA67701.1"/>
    <property type="molecule type" value="Genomic_DNA"/>
</dbReference>
<gene>
    <name evidence="8" type="ORF">GCM10011507_19070</name>
</gene>
<keyword evidence="6" id="KW-0998">Cell outer membrane</keyword>
<feature type="domain" description="TonB-dependent transporter Oar-like beta-barrel" evidence="7">
    <location>
        <begin position="253"/>
        <end position="1177"/>
    </location>
</feature>
<keyword evidence="4" id="KW-0812">Transmembrane</keyword>
<evidence type="ECO:0000256" key="1">
    <source>
        <dbReference type="ARBA" id="ARBA00004571"/>
    </source>
</evidence>
<dbReference type="InterPro" id="IPR039426">
    <property type="entry name" value="TonB-dep_rcpt-like"/>
</dbReference>
<evidence type="ECO:0000256" key="2">
    <source>
        <dbReference type="ARBA" id="ARBA00022448"/>
    </source>
</evidence>
<dbReference type="GO" id="GO:0015344">
    <property type="term" value="F:siderophore uptake transmembrane transporter activity"/>
    <property type="evidence" value="ECO:0007669"/>
    <property type="project" value="TreeGrafter"/>
</dbReference>
<dbReference type="SUPFAM" id="SSF56935">
    <property type="entry name" value="Porins"/>
    <property type="match status" value="1"/>
</dbReference>
<dbReference type="Pfam" id="PF25183">
    <property type="entry name" value="OMP_b-brl_4"/>
    <property type="match status" value="1"/>
</dbReference>
<keyword evidence="2" id="KW-0813">Transport</keyword>
<keyword evidence="9" id="KW-1185">Reference proteome</keyword>
<accession>A0A916W5J8</accession>
<dbReference type="SUPFAM" id="SSF49464">
    <property type="entry name" value="Carboxypeptidase regulatory domain-like"/>
    <property type="match status" value="1"/>
</dbReference>
<evidence type="ECO:0000256" key="3">
    <source>
        <dbReference type="ARBA" id="ARBA00022452"/>
    </source>
</evidence>
<comment type="subcellular location">
    <subcellularLocation>
        <location evidence="1">Cell outer membrane</location>
        <topology evidence="1">Multi-pass membrane protein</topology>
    </subcellularLocation>
</comment>
<dbReference type="InterPro" id="IPR008969">
    <property type="entry name" value="CarboxyPept-like_regulatory"/>
</dbReference>
<dbReference type="RefSeq" id="WP_188759075.1">
    <property type="nucleotide sequence ID" value="NZ_BMJB01000001.1"/>
</dbReference>
<keyword evidence="3" id="KW-1134">Transmembrane beta strand</keyword>
<dbReference type="PANTHER" id="PTHR30069:SF46">
    <property type="entry name" value="OAR PROTEIN"/>
    <property type="match status" value="1"/>
</dbReference>
<proteinExistence type="predicted"/>
<reference evidence="8" key="1">
    <citation type="journal article" date="2014" name="Int. J. Syst. Evol. Microbiol.">
        <title>Complete genome sequence of Corynebacterium casei LMG S-19264T (=DSM 44701T), isolated from a smear-ripened cheese.</title>
        <authorList>
            <consortium name="US DOE Joint Genome Institute (JGI-PGF)"/>
            <person name="Walter F."/>
            <person name="Albersmeier A."/>
            <person name="Kalinowski J."/>
            <person name="Ruckert C."/>
        </authorList>
    </citation>
    <scope>NUCLEOTIDE SEQUENCE</scope>
    <source>
        <strain evidence="8">CGMCC 1.15447</strain>
    </source>
</reference>
<dbReference type="Gene3D" id="2.60.40.1120">
    <property type="entry name" value="Carboxypeptidase-like, regulatory domain"/>
    <property type="match status" value="1"/>
</dbReference>
<evidence type="ECO:0000256" key="6">
    <source>
        <dbReference type="ARBA" id="ARBA00023237"/>
    </source>
</evidence>
<dbReference type="Pfam" id="PF13620">
    <property type="entry name" value="CarboxypepD_reg"/>
    <property type="match status" value="1"/>
</dbReference>
<name>A0A916W5J8_9BACT</name>
<dbReference type="GO" id="GO:0009279">
    <property type="term" value="C:cell outer membrane"/>
    <property type="evidence" value="ECO:0007669"/>
    <property type="project" value="UniProtKB-SubCell"/>
</dbReference>
<keyword evidence="5" id="KW-0472">Membrane</keyword>
<dbReference type="PANTHER" id="PTHR30069">
    <property type="entry name" value="TONB-DEPENDENT OUTER MEMBRANE RECEPTOR"/>
    <property type="match status" value="1"/>
</dbReference>
<reference evidence="8" key="2">
    <citation type="submission" date="2020-09" db="EMBL/GenBank/DDBJ databases">
        <authorList>
            <person name="Sun Q."/>
            <person name="Zhou Y."/>
        </authorList>
    </citation>
    <scope>NUCLEOTIDE SEQUENCE</scope>
    <source>
        <strain evidence="8">CGMCC 1.15447</strain>
    </source>
</reference>
<evidence type="ECO:0000313" key="8">
    <source>
        <dbReference type="EMBL" id="GGA67701.1"/>
    </source>
</evidence>
<dbReference type="Gene3D" id="2.40.170.20">
    <property type="entry name" value="TonB-dependent receptor, beta-barrel domain"/>
    <property type="match status" value="1"/>
</dbReference>